<keyword evidence="3" id="KW-1185">Reference proteome</keyword>
<dbReference type="RefSeq" id="WP_010052086.1">
    <property type="nucleotide sequence ID" value="NZ_CP025958.1"/>
</dbReference>
<gene>
    <name evidence="2" type="ORF">C1280_24030</name>
</gene>
<proteinExistence type="predicted"/>
<name>A0A2Z3H8B8_9BACT</name>
<evidence type="ECO:0000256" key="1">
    <source>
        <dbReference type="SAM" id="MobiDB-lite"/>
    </source>
</evidence>
<dbReference type="AlphaFoldDB" id="A0A2Z3H8B8"/>
<protein>
    <submittedName>
        <fullName evidence="2">Uncharacterized protein</fullName>
    </submittedName>
</protein>
<dbReference type="Proteomes" id="UP000245802">
    <property type="component" value="Chromosome"/>
</dbReference>
<accession>A0A2Z3H8B8</accession>
<reference evidence="2 3" key="1">
    <citation type="submission" date="2018-01" db="EMBL/GenBank/DDBJ databases">
        <title>G. obscuriglobus.</title>
        <authorList>
            <person name="Franke J."/>
            <person name="Blomberg W."/>
            <person name="Selmecki A."/>
        </authorList>
    </citation>
    <scope>NUCLEOTIDE SEQUENCE [LARGE SCALE GENOMIC DNA]</scope>
    <source>
        <strain evidence="2 3">DSM 5831</strain>
    </source>
</reference>
<feature type="compositionally biased region" description="Acidic residues" evidence="1">
    <location>
        <begin position="158"/>
        <end position="176"/>
    </location>
</feature>
<evidence type="ECO:0000313" key="2">
    <source>
        <dbReference type="EMBL" id="AWM39767.1"/>
    </source>
</evidence>
<dbReference type="OrthoDB" id="300682at2"/>
<feature type="compositionally biased region" description="Basic and acidic residues" evidence="1">
    <location>
        <begin position="147"/>
        <end position="157"/>
    </location>
</feature>
<feature type="region of interest" description="Disordered" evidence="1">
    <location>
        <begin position="137"/>
        <end position="176"/>
    </location>
</feature>
<dbReference type="EMBL" id="CP025958">
    <property type="protein sequence ID" value="AWM39767.1"/>
    <property type="molecule type" value="Genomic_DNA"/>
</dbReference>
<sequence length="176" mass="19803">MHLTHAEHELELDLGPVTVSCTADELAAALTGLVREMRAAAPFIRPDERDTLRAIMDHAGVPTVGEMFPDFARDSDAHTTLRKLRTAQFIRPQDRDRWAVEEHIEVKPFARLLWERLGEAHLFGDLSEPVEEIDLALPGVNDSEPAPEEKQKGKPDGEEWNEADVLDFLSDDDTKD</sequence>
<evidence type="ECO:0000313" key="3">
    <source>
        <dbReference type="Proteomes" id="UP000245802"/>
    </source>
</evidence>
<dbReference type="KEGG" id="gog:C1280_24030"/>
<organism evidence="2 3">
    <name type="scientific">Gemmata obscuriglobus</name>
    <dbReference type="NCBI Taxonomy" id="114"/>
    <lineage>
        <taxon>Bacteria</taxon>
        <taxon>Pseudomonadati</taxon>
        <taxon>Planctomycetota</taxon>
        <taxon>Planctomycetia</taxon>
        <taxon>Gemmatales</taxon>
        <taxon>Gemmataceae</taxon>
        <taxon>Gemmata</taxon>
    </lineage>
</organism>